<dbReference type="PANTHER" id="PTHR43386">
    <property type="entry name" value="OLIGOPEPTIDE TRANSPORT SYSTEM PERMEASE PROTEIN APPC"/>
    <property type="match status" value="1"/>
</dbReference>
<evidence type="ECO:0000256" key="3">
    <source>
        <dbReference type="ARBA" id="ARBA00022475"/>
    </source>
</evidence>
<evidence type="ECO:0000313" key="10">
    <source>
        <dbReference type="Proteomes" id="UP000481872"/>
    </source>
</evidence>
<dbReference type="CDD" id="cd06261">
    <property type="entry name" value="TM_PBP2"/>
    <property type="match status" value="1"/>
</dbReference>
<dbReference type="Pfam" id="PF00528">
    <property type="entry name" value="BPD_transp_1"/>
    <property type="match status" value="1"/>
</dbReference>
<gene>
    <name evidence="9" type="ORF">G3M99_14720</name>
</gene>
<feature type="transmembrane region" description="Helical" evidence="7">
    <location>
        <begin position="81"/>
        <end position="106"/>
    </location>
</feature>
<dbReference type="SUPFAM" id="SSF161098">
    <property type="entry name" value="MetI-like"/>
    <property type="match status" value="1"/>
</dbReference>
<evidence type="ECO:0000256" key="7">
    <source>
        <dbReference type="RuleBase" id="RU363032"/>
    </source>
</evidence>
<feature type="transmembrane region" description="Helical" evidence="7">
    <location>
        <begin position="118"/>
        <end position="137"/>
    </location>
</feature>
<reference evidence="9 10" key="1">
    <citation type="submission" date="2020-02" db="EMBL/GenBank/DDBJ databases">
        <title>Genome assembly of a novel Clostridium senegalense strain.</title>
        <authorList>
            <person name="Gupta T.B."/>
            <person name="Jauregui R."/>
            <person name="Maclean P."/>
            <person name="Nawarathana A."/>
            <person name="Brightwell G."/>
        </authorList>
    </citation>
    <scope>NUCLEOTIDE SEQUENCE [LARGE SCALE GENOMIC DNA]</scope>
    <source>
        <strain evidence="9 10">AGRFS4</strain>
    </source>
</reference>
<comment type="caution">
    <text evidence="9">The sequence shown here is derived from an EMBL/GenBank/DDBJ whole genome shotgun (WGS) entry which is preliminary data.</text>
</comment>
<feature type="transmembrane region" description="Helical" evidence="7">
    <location>
        <begin position="20"/>
        <end position="39"/>
    </location>
</feature>
<dbReference type="GO" id="GO:0055085">
    <property type="term" value="P:transmembrane transport"/>
    <property type="evidence" value="ECO:0007669"/>
    <property type="project" value="InterPro"/>
</dbReference>
<evidence type="ECO:0000256" key="6">
    <source>
        <dbReference type="ARBA" id="ARBA00023136"/>
    </source>
</evidence>
<organism evidence="9 10">
    <name type="scientific">Clostridium senegalense</name>
    <dbReference type="NCBI Taxonomy" id="1465809"/>
    <lineage>
        <taxon>Bacteria</taxon>
        <taxon>Bacillati</taxon>
        <taxon>Bacillota</taxon>
        <taxon>Clostridia</taxon>
        <taxon>Eubacteriales</taxon>
        <taxon>Clostridiaceae</taxon>
        <taxon>Clostridium</taxon>
    </lineage>
</organism>
<dbReference type="RefSeq" id="WP_199870641.1">
    <property type="nucleotide sequence ID" value="NZ_JAAGPU010000033.1"/>
</dbReference>
<dbReference type="GO" id="GO:0005886">
    <property type="term" value="C:plasma membrane"/>
    <property type="evidence" value="ECO:0007669"/>
    <property type="project" value="UniProtKB-SubCell"/>
</dbReference>
<evidence type="ECO:0000313" key="9">
    <source>
        <dbReference type="EMBL" id="NEU06084.1"/>
    </source>
</evidence>
<comment type="similarity">
    <text evidence="7">Belongs to the binding-protein-dependent transport system permease family.</text>
</comment>
<evidence type="ECO:0000256" key="1">
    <source>
        <dbReference type="ARBA" id="ARBA00004651"/>
    </source>
</evidence>
<feature type="transmembrane region" description="Helical" evidence="7">
    <location>
        <begin position="247"/>
        <end position="267"/>
    </location>
</feature>
<dbReference type="EMBL" id="JAAGPU010000033">
    <property type="protein sequence ID" value="NEU06084.1"/>
    <property type="molecule type" value="Genomic_DNA"/>
</dbReference>
<dbReference type="InterPro" id="IPR050366">
    <property type="entry name" value="BP-dependent_transpt_permease"/>
</dbReference>
<evidence type="ECO:0000259" key="8">
    <source>
        <dbReference type="PROSITE" id="PS50928"/>
    </source>
</evidence>
<dbReference type="InterPro" id="IPR035906">
    <property type="entry name" value="MetI-like_sf"/>
</dbReference>
<dbReference type="Pfam" id="PF12911">
    <property type="entry name" value="OppC_N"/>
    <property type="match status" value="1"/>
</dbReference>
<evidence type="ECO:0000256" key="4">
    <source>
        <dbReference type="ARBA" id="ARBA00022692"/>
    </source>
</evidence>
<dbReference type="PROSITE" id="PS50928">
    <property type="entry name" value="ABC_TM1"/>
    <property type="match status" value="1"/>
</dbReference>
<sequence>MFSNGCKERLKREFQKNKLAKFSLIALLIIVICSIFIFLSPYDANRIELVQKFEGPTLKHIFGTDELGRDYFTRAMYGTRVSLVVGIMSMIVSVFIGTLVGAVSGLIGGKVDSIIMRFIDMLMSIPLFFLLLIANAYLRPSVINIIIIIGVFGWMGIARIVRSEALSIKERDYVLCSKALGASNKDILKRHIIPNVLSTVIVASSINVADAILTESALSFLGLGVQQPMSSLGSMLQQAQSRMGDQIYLALFPGLLILIIVMSFNVLGDIFRMGLEPESNN</sequence>
<keyword evidence="2 7" id="KW-0813">Transport</keyword>
<name>A0A6M0H706_9CLOT</name>
<evidence type="ECO:0000256" key="2">
    <source>
        <dbReference type="ARBA" id="ARBA00022448"/>
    </source>
</evidence>
<keyword evidence="4 7" id="KW-0812">Transmembrane</keyword>
<evidence type="ECO:0000256" key="5">
    <source>
        <dbReference type="ARBA" id="ARBA00022989"/>
    </source>
</evidence>
<keyword evidence="3" id="KW-1003">Cell membrane</keyword>
<dbReference type="Gene3D" id="1.10.3720.10">
    <property type="entry name" value="MetI-like"/>
    <property type="match status" value="1"/>
</dbReference>
<dbReference type="AlphaFoldDB" id="A0A6M0H706"/>
<dbReference type="Proteomes" id="UP000481872">
    <property type="component" value="Unassembled WGS sequence"/>
</dbReference>
<proteinExistence type="inferred from homology"/>
<comment type="subcellular location">
    <subcellularLocation>
        <location evidence="1 7">Cell membrane</location>
        <topology evidence="1 7">Multi-pass membrane protein</topology>
    </subcellularLocation>
</comment>
<feature type="domain" description="ABC transmembrane type-1" evidence="8">
    <location>
        <begin position="79"/>
        <end position="268"/>
    </location>
</feature>
<feature type="transmembrane region" description="Helical" evidence="7">
    <location>
        <begin position="143"/>
        <end position="161"/>
    </location>
</feature>
<dbReference type="InterPro" id="IPR000515">
    <property type="entry name" value="MetI-like"/>
</dbReference>
<protein>
    <submittedName>
        <fullName evidence="9">ABC transporter permease</fullName>
    </submittedName>
</protein>
<accession>A0A6M0H706</accession>
<dbReference type="InterPro" id="IPR025966">
    <property type="entry name" value="OppC_N"/>
</dbReference>
<keyword evidence="6 7" id="KW-0472">Membrane</keyword>
<keyword evidence="10" id="KW-1185">Reference proteome</keyword>
<dbReference type="PANTHER" id="PTHR43386:SF1">
    <property type="entry name" value="D,D-DIPEPTIDE TRANSPORT SYSTEM PERMEASE PROTEIN DDPC-RELATED"/>
    <property type="match status" value="1"/>
</dbReference>
<keyword evidence="5 7" id="KW-1133">Transmembrane helix</keyword>